<dbReference type="PANTHER" id="PTHR43469:SF1">
    <property type="entry name" value="SPBETA PROPHAGE-DERIVED DISULFIDE BOND FORMATION PROTEIN B"/>
    <property type="match status" value="1"/>
</dbReference>
<evidence type="ECO:0000256" key="9">
    <source>
        <dbReference type="ARBA" id="ARBA00023157"/>
    </source>
</evidence>
<keyword evidence="5 12" id="KW-0249">Electron transport</keyword>
<feature type="disulfide bond" description="Redox-active" evidence="12">
    <location>
        <begin position="100"/>
        <end position="106"/>
    </location>
</feature>
<dbReference type="GO" id="GO:0005886">
    <property type="term" value="C:plasma membrane"/>
    <property type="evidence" value="ECO:0007669"/>
    <property type="project" value="UniProtKB-SubCell"/>
</dbReference>
<evidence type="ECO:0000256" key="5">
    <source>
        <dbReference type="ARBA" id="ARBA00022982"/>
    </source>
</evidence>
<evidence type="ECO:0000256" key="13">
    <source>
        <dbReference type="SAM" id="Phobius"/>
    </source>
</evidence>
<evidence type="ECO:0000256" key="6">
    <source>
        <dbReference type="ARBA" id="ARBA00022989"/>
    </source>
</evidence>
<feature type="transmembrane region" description="Helical" evidence="13">
    <location>
        <begin position="67"/>
        <end position="86"/>
    </location>
</feature>
<dbReference type="InterPro" id="IPR023380">
    <property type="entry name" value="DsbB-like_sf"/>
</dbReference>
<evidence type="ECO:0000256" key="7">
    <source>
        <dbReference type="ARBA" id="ARBA00023002"/>
    </source>
</evidence>
<dbReference type="InterPro" id="IPR012187">
    <property type="entry name" value="Disulphide_bond_form_BdbC"/>
</dbReference>
<dbReference type="Pfam" id="PF02600">
    <property type="entry name" value="DsbB"/>
    <property type="match status" value="1"/>
</dbReference>
<keyword evidence="12" id="KW-1003">Cell membrane</keyword>
<dbReference type="RefSeq" id="WP_121205172.1">
    <property type="nucleotide sequence ID" value="NZ_RBZP01000014.1"/>
</dbReference>
<dbReference type="NCBIfam" id="NF002849">
    <property type="entry name" value="PRK03113.1"/>
    <property type="match status" value="1"/>
</dbReference>
<dbReference type="OrthoDB" id="158402at2"/>
<organism evidence="14 15">
    <name type="scientific">Oceanobacillus halophilus</name>
    <dbReference type="NCBI Taxonomy" id="930130"/>
    <lineage>
        <taxon>Bacteria</taxon>
        <taxon>Bacillati</taxon>
        <taxon>Bacillota</taxon>
        <taxon>Bacilli</taxon>
        <taxon>Bacillales</taxon>
        <taxon>Bacillaceae</taxon>
        <taxon>Oceanobacillus</taxon>
    </lineage>
</organism>
<keyword evidence="4 12" id="KW-0812">Transmembrane</keyword>
<keyword evidence="15" id="KW-1185">Reference proteome</keyword>
<feature type="transmembrane region" description="Helical" evidence="13">
    <location>
        <begin position="113"/>
        <end position="139"/>
    </location>
</feature>
<feature type="transmembrane region" description="Helical" evidence="13">
    <location>
        <begin position="42"/>
        <end position="60"/>
    </location>
</feature>
<accession>A0A494ZYV4</accession>
<evidence type="ECO:0000256" key="8">
    <source>
        <dbReference type="ARBA" id="ARBA00023136"/>
    </source>
</evidence>
<comment type="similarity">
    <text evidence="2 12">Belongs to the DsbB family. BdbC subfamily.</text>
</comment>
<dbReference type="GO" id="GO:0015035">
    <property type="term" value="F:protein-disulfide reductase activity"/>
    <property type="evidence" value="ECO:0007669"/>
    <property type="project" value="UniProtKB-UniRule"/>
</dbReference>
<dbReference type="EMBL" id="RBZP01000014">
    <property type="protein sequence ID" value="RKQ31289.1"/>
    <property type="molecule type" value="Genomic_DNA"/>
</dbReference>
<dbReference type="AlphaFoldDB" id="A0A494ZYV4"/>
<evidence type="ECO:0000256" key="4">
    <source>
        <dbReference type="ARBA" id="ARBA00022692"/>
    </source>
</evidence>
<evidence type="ECO:0000256" key="2">
    <source>
        <dbReference type="ARBA" id="ARBA00007602"/>
    </source>
</evidence>
<dbReference type="PIRSF" id="PIRSF036659">
    <property type="entry name" value="BdbC"/>
    <property type="match status" value="1"/>
</dbReference>
<feature type="disulfide bond" description="Redox-active" evidence="12">
    <location>
        <begin position="38"/>
        <end position="41"/>
    </location>
</feature>
<evidence type="ECO:0000256" key="11">
    <source>
        <dbReference type="ARBA" id="ARBA00023284"/>
    </source>
</evidence>
<keyword evidence="10 12" id="KW-0143">Chaperone</keyword>
<keyword evidence="8 12" id="KW-0472">Membrane</keyword>
<dbReference type="Gene3D" id="1.20.1550.10">
    <property type="entry name" value="DsbB-like"/>
    <property type="match status" value="1"/>
</dbReference>
<evidence type="ECO:0000256" key="12">
    <source>
        <dbReference type="HAMAP-Rule" id="MF_00287"/>
    </source>
</evidence>
<evidence type="ECO:0000256" key="3">
    <source>
        <dbReference type="ARBA" id="ARBA00022448"/>
    </source>
</evidence>
<evidence type="ECO:0000256" key="1">
    <source>
        <dbReference type="ARBA" id="ARBA00004141"/>
    </source>
</evidence>
<dbReference type="InterPro" id="IPR003752">
    <property type="entry name" value="DiS_bond_form_DsbB/BdbC"/>
</dbReference>
<evidence type="ECO:0000313" key="15">
    <source>
        <dbReference type="Proteomes" id="UP000269301"/>
    </source>
</evidence>
<dbReference type="PANTHER" id="PTHR43469">
    <property type="entry name" value="DISULFIDE FORMATION PROTEIN-RELATED"/>
    <property type="match status" value="1"/>
</dbReference>
<sequence>MGKLTKKAENLLILAWAQAFIAMAGSLFYSEVMGYIPCELCWFQRILMYPLVVIYAVAAIKKEINIALPGLVFSGIGMFVSAYHYLIQKVPAFQEMGGACIGGVPCNVVYVDYLGFITIPFLALTAFTIISILHVALLINTRKNKGGNN</sequence>
<protein>
    <recommendedName>
        <fullName evidence="12">Probable disulfide formation protein</fullName>
    </recommendedName>
    <alternativeName>
        <fullName evidence="12">Disulfide oxidoreductase</fullName>
    </alternativeName>
    <alternativeName>
        <fullName evidence="12">Thiol-disulfide oxidoreductase</fullName>
    </alternativeName>
</protein>
<keyword evidence="6 12" id="KW-1133">Transmembrane helix</keyword>
<gene>
    <name evidence="12" type="primary">bdbC</name>
    <name evidence="14" type="ORF">D8M06_14550</name>
</gene>
<feature type="transmembrane region" description="Helical" evidence="13">
    <location>
        <begin position="12"/>
        <end position="30"/>
    </location>
</feature>
<proteinExistence type="inferred from homology"/>
<reference evidence="14 15" key="1">
    <citation type="journal article" date="2016" name="Int. J. Syst. Evol. Microbiol.">
        <title>Oceanobacillus halophilus sp. nov., a novel moderately halophilic bacterium from a hypersaline lake.</title>
        <authorList>
            <person name="Amoozegar M.A."/>
            <person name="Bagheri M."/>
            <person name="Makhdoumi A."/>
            <person name="Nikou M.M."/>
            <person name="Fazeli S.A.S."/>
            <person name="Schumann P."/>
            <person name="Sproer C."/>
            <person name="Sanchez-Porro C."/>
            <person name="Ventosa A."/>
        </authorList>
    </citation>
    <scope>NUCLEOTIDE SEQUENCE [LARGE SCALE GENOMIC DNA]</scope>
    <source>
        <strain evidence="14 15">DSM 23996</strain>
    </source>
</reference>
<dbReference type="GO" id="GO:0006457">
    <property type="term" value="P:protein folding"/>
    <property type="evidence" value="ECO:0007669"/>
    <property type="project" value="InterPro"/>
</dbReference>
<dbReference type="SUPFAM" id="SSF158442">
    <property type="entry name" value="DsbB-like"/>
    <property type="match status" value="1"/>
</dbReference>
<comment type="subcellular location">
    <subcellularLocation>
        <location evidence="12">Cell membrane</location>
        <topology evidence="12">Multi-pass membrane protein</topology>
    </subcellularLocation>
    <subcellularLocation>
        <location evidence="1">Membrane</location>
        <topology evidence="1">Multi-pass membrane protein</topology>
    </subcellularLocation>
</comment>
<keyword evidence="3 12" id="KW-0813">Transport</keyword>
<name>A0A494ZYV4_9BACI</name>
<evidence type="ECO:0000313" key="14">
    <source>
        <dbReference type="EMBL" id="RKQ31289.1"/>
    </source>
</evidence>
<keyword evidence="9 12" id="KW-1015">Disulfide bond</keyword>
<keyword evidence="7 12" id="KW-0560">Oxidoreductase</keyword>
<dbReference type="HAMAP" id="MF_00287">
    <property type="entry name" value="BdbC"/>
    <property type="match status" value="1"/>
</dbReference>
<dbReference type="Proteomes" id="UP000269301">
    <property type="component" value="Unassembled WGS sequence"/>
</dbReference>
<comment type="function">
    <text evidence="12">Required for disulfide bond formation in some proteins.</text>
</comment>
<keyword evidence="11 12" id="KW-0676">Redox-active center</keyword>
<evidence type="ECO:0000256" key="10">
    <source>
        <dbReference type="ARBA" id="ARBA00023186"/>
    </source>
</evidence>
<comment type="caution">
    <text evidence="14">The sequence shown here is derived from an EMBL/GenBank/DDBJ whole genome shotgun (WGS) entry which is preliminary data.</text>
</comment>